<comment type="caution">
    <text evidence="1">The sequence shown here is derived from an EMBL/GenBank/DDBJ whole genome shotgun (WGS) entry which is preliminary data.</text>
</comment>
<evidence type="ECO:0000313" key="1">
    <source>
        <dbReference type="EMBL" id="GAW06741.1"/>
    </source>
</evidence>
<name>A0A1Q3EHS6_LENED</name>
<reference evidence="1 2" key="2">
    <citation type="submission" date="2017-02" db="EMBL/GenBank/DDBJ databases">
        <title>A genome survey and senescence transcriptome analysis in Lentinula edodes.</title>
        <authorList>
            <person name="Sakamoto Y."/>
            <person name="Nakade K."/>
            <person name="Sato S."/>
            <person name="Yoshida Y."/>
            <person name="Miyazaki K."/>
            <person name="Natsume S."/>
            <person name="Konno N."/>
        </authorList>
    </citation>
    <scope>NUCLEOTIDE SEQUENCE [LARGE SCALE GENOMIC DNA]</scope>
    <source>
        <strain evidence="1 2">NBRC 111202</strain>
    </source>
</reference>
<organism evidence="1 2">
    <name type="scientific">Lentinula edodes</name>
    <name type="common">Shiitake mushroom</name>
    <name type="synonym">Lentinus edodes</name>
    <dbReference type="NCBI Taxonomy" id="5353"/>
    <lineage>
        <taxon>Eukaryota</taxon>
        <taxon>Fungi</taxon>
        <taxon>Dikarya</taxon>
        <taxon>Basidiomycota</taxon>
        <taxon>Agaricomycotina</taxon>
        <taxon>Agaricomycetes</taxon>
        <taxon>Agaricomycetidae</taxon>
        <taxon>Agaricales</taxon>
        <taxon>Marasmiineae</taxon>
        <taxon>Omphalotaceae</taxon>
        <taxon>Lentinula</taxon>
    </lineage>
</organism>
<reference evidence="1 2" key="1">
    <citation type="submission" date="2016-08" db="EMBL/GenBank/DDBJ databases">
        <authorList>
            <consortium name="Lentinula edodes genome sequencing consortium"/>
            <person name="Sakamoto Y."/>
            <person name="Nakade K."/>
            <person name="Sato S."/>
            <person name="Yoshida Y."/>
            <person name="Miyazaki K."/>
            <person name="Natsume S."/>
            <person name="Konno N."/>
        </authorList>
    </citation>
    <scope>NUCLEOTIDE SEQUENCE [LARGE SCALE GENOMIC DNA]</scope>
    <source>
        <strain evidence="1 2">NBRC 111202</strain>
    </source>
</reference>
<evidence type="ECO:0000313" key="2">
    <source>
        <dbReference type="Proteomes" id="UP000188533"/>
    </source>
</evidence>
<gene>
    <name evidence="1" type="ORF">LENED_008686</name>
</gene>
<accession>A0A1Q3EHS6</accession>
<protein>
    <submittedName>
        <fullName evidence="1">FAD-binding domain-containing protein</fullName>
    </submittedName>
</protein>
<proteinExistence type="predicted"/>
<keyword evidence="2" id="KW-1185">Reference proteome</keyword>
<dbReference type="Proteomes" id="UP000188533">
    <property type="component" value="Unassembled WGS sequence"/>
</dbReference>
<dbReference type="STRING" id="5353.A0A1Q3EHS6"/>
<dbReference type="EMBL" id="BDGU01000347">
    <property type="protein sequence ID" value="GAW06741.1"/>
    <property type="molecule type" value="Genomic_DNA"/>
</dbReference>
<dbReference type="AlphaFoldDB" id="A0A1Q3EHS6"/>
<sequence length="84" mass="9183">MAEQGCSTTETYVQAARESTASIASLVRSNNAGFFGQDLACFLAFAQADEIPKDVLEDDLPRLSKLKAKYDLKKVWSKGIVIDP</sequence>